<dbReference type="NCBIfam" id="TIGR01565">
    <property type="entry name" value="homeo_ZF_HD"/>
    <property type="match status" value="1"/>
</dbReference>
<evidence type="ECO:0000256" key="9">
    <source>
        <dbReference type="ARBA" id="ARBA00023242"/>
    </source>
</evidence>
<evidence type="ECO:0000256" key="1">
    <source>
        <dbReference type="ARBA" id="ARBA00004123"/>
    </source>
</evidence>
<dbReference type="SUPFAM" id="SSF46689">
    <property type="entry name" value="Homeodomain-like"/>
    <property type="match status" value="1"/>
</dbReference>
<keyword evidence="4" id="KW-0862">Zinc</keyword>
<keyword evidence="7" id="KW-0371">Homeobox</keyword>
<keyword evidence="13" id="KW-1185">Reference proteome</keyword>
<reference evidence="12 13" key="1">
    <citation type="submission" date="2024-01" db="EMBL/GenBank/DDBJ databases">
        <title>The complete chloroplast genome sequence of Lithospermum erythrorhizon: insights into the phylogenetic relationship among Boraginaceae species and the maternal lineages of purple gromwells.</title>
        <authorList>
            <person name="Okada T."/>
            <person name="Watanabe K."/>
        </authorList>
    </citation>
    <scope>NUCLEOTIDE SEQUENCE [LARGE SCALE GENOMIC DNA]</scope>
</reference>
<evidence type="ECO:0000256" key="4">
    <source>
        <dbReference type="ARBA" id="ARBA00022833"/>
    </source>
</evidence>
<dbReference type="GO" id="GO:0050793">
    <property type="term" value="P:regulation of developmental process"/>
    <property type="evidence" value="ECO:0007669"/>
    <property type="project" value="TreeGrafter"/>
</dbReference>
<dbReference type="GO" id="GO:0003700">
    <property type="term" value="F:DNA-binding transcription factor activity"/>
    <property type="evidence" value="ECO:0007669"/>
    <property type="project" value="TreeGrafter"/>
</dbReference>
<accession>A0AAV3Q016</accession>
<dbReference type="NCBIfam" id="TIGR01566">
    <property type="entry name" value="ZF_HD_prot_N"/>
    <property type="match status" value="1"/>
</dbReference>
<name>A0AAV3Q016_LITER</name>
<keyword evidence="2" id="KW-0479">Metal-binding</keyword>
<evidence type="ECO:0000256" key="10">
    <source>
        <dbReference type="SAM" id="MobiDB-lite"/>
    </source>
</evidence>
<dbReference type="AlphaFoldDB" id="A0AAV3Q016"/>
<dbReference type="GO" id="GO:0005634">
    <property type="term" value="C:nucleus"/>
    <property type="evidence" value="ECO:0007669"/>
    <property type="project" value="UniProtKB-SubCell"/>
</dbReference>
<evidence type="ECO:0000313" key="12">
    <source>
        <dbReference type="EMBL" id="GAA0157417.1"/>
    </source>
</evidence>
<evidence type="ECO:0000256" key="8">
    <source>
        <dbReference type="ARBA" id="ARBA00023163"/>
    </source>
</evidence>
<gene>
    <name evidence="12" type="ORF">LIER_14687</name>
</gene>
<dbReference type="InterPro" id="IPR006455">
    <property type="entry name" value="Homeodomain_ZF_HD"/>
</dbReference>
<organism evidence="12 13">
    <name type="scientific">Lithospermum erythrorhizon</name>
    <name type="common">Purple gromwell</name>
    <name type="synonym">Lithospermum officinale var. erythrorhizon</name>
    <dbReference type="NCBI Taxonomy" id="34254"/>
    <lineage>
        <taxon>Eukaryota</taxon>
        <taxon>Viridiplantae</taxon>
        <taxon>Streptophyta</taxon>
        <taxon>Embryophyta</taxon>
        <taxon>Tracheophyta</taxon>
        <taxon>Spermatophyta</taxon>
        <taxon>Magnoliopsida</taxon>
        <taxon>eudicotyledons</taxon>
        <taxon>Gunneridae</taxon>
        <taxon>Pentapetalae</taxon>
        <taxon>asterids</taxon>
        <taxon>lamiids</taxon>
        <taxon>Boraginales</taxon>
        <taxon>Boraginaceae</taxon>
        <taxon>Boraginoideae</taxon>
        <taxon>Lithospermeae</taxon>
        <taxon>Lithospermum</taxon>
    </lineage>
</organism>
<dbReference type="Gene3D" id="1.10.10.60">
    <property type="entry name" value="Homeodomain-like"/>
    <property type="match status" value="1"/>
</dbReference>
<evidence type="ECO:0000256" key="3">
    <source>
        <dbReference type="ARBA" id="ARBA00022771"/>
    </source>
</evidence>
<comment type="caution">
    <text evidence="12">The sequence shown here is derived from an EMBL/GenBank/DDBJ whole genome shotgun (WGS) entry which is preliminary data.</text>
</comment>
<feature type="domain" description="ZF-HD dimerization-type" evidence="11">
    <location>
        <begin position="62"/>
        <end position="111"/>
    </location>
</feature>
<keyword evidence="8" id="KW-0804">Transcription</keyword>
<keyword evidence="3" id="KW-0863">Zinc-finger</keyword>
<sequence length="261" mass="29315">MEFEHHEEQEEASDDIMLTPNYDDSQDNSCSTQINNNKMLQSQLINNMDISSQVIIKKQPKYKECLKNHAVGLGTTAVDGCGEFMAAGEEGSLAALKCAACNCHRNFHRKETDPAPLLTSPPQMDLPFGFHHFTPPFRATPHGHPHVGSSRAHQPLLLLPSSSGGGRVNSQELFDDFSNLDNSMGSGSLKKRHRTKFSQEQKEKMLELAERLGWRMQKADEEIVQQFCNELGIKRHVLKVWMHNNKHTISKKEGTTPPQAT</sequence>
<proteinExistence type="predicted"/>
<dbReference type="PANTHER" id="PTHR31948">
    <property type="entry name" value="ZINC-FINGER HOMEODOMAIN PROTEIN 2"/>
    <property type="match status" value="1"/>
</dbReference>
<dbReference type="InterPro" id="IPR006456">
    <property type="entry name" value="ZF_HD_homeobox_Cys/His_dimer"/>
</dbReference>
<keyword evidence="6" id="KW-0238">DNA-binding</keyword>
<dbReference type="InterPro" id="IPR009057">
    <property type="entry name" value="Homeodomain-like_sf"/>
</dbReference>
<dbReference type="PROSITE" id="PS51523">
    <property type="entry name" value="ZF_HD_DIMER"/>
    <property type="match status" value="1"/>
</dbReference>
<protein>
    <recommendedName>
        <fullName evidence="11">ZF-HD dimerization-type domain-containing protein</fullName>
    </recommendedName>
</protein>
<evidence type="ECO:0000259" key="11">
    <source>
        <dbReference type="PROSITE" id="PS51523"/>
    </source>
</evidence>
<evidence type="ECO:0000256" key="6">
    <source>
        <dbReference type="ARBA" id="ARBA00023125"/>
    </source>
</evidence>
<keyword evidence="9" id="KW-0539">Nucleus</keyword>
<dbReference type="PANTHER" id="PTHR31948:SF140">
    <property type="entry name" value="ZINC-FINGER HOMEODOMAIN PROTEIN 2"/>
    <property type="match status" value="1"/>
</dbReference>
<dbReference type="EMBL" id="BAABME010003102">
    <property type="protein sequence ID" value="GAA0157417.1"/>
    <property type="molecule type" value="Genomic_DNA"/>
</dbReference>
<dbReference type="GO" id="GO:0000976">
    <property type="term" value="F:transcription cis-regulatory region binding"/>
    <property type="evidence" value="ECO:0007669"/>
    <property type="project" value="TreeGrafter"/>
</dbReference>
<keyword evidence="5" id="KW-0805">Transcription regulation</keyword>
<dbReference type="FunFam" id="1.10.10.60:FF:000257">
    <property type="entry name" value="Zinc-finger homeodomain protein 2"/>
    <property type="match status" value="1"/>
</dbReference>
<feature type="region of interest" description="Disordered" evidence="10">
    <location>
        <begin position="1"/>
        <end position="29"/>
    </location>
</feature>
<comment type="subcellular location">
    <subcellularLocation>
        <location evidence="1">Nucleus</location>
    </subcellularLocation>
</comment>
<evidence type="ECO:0000256" key="7">
    <source>
        <dbReference type="ARBA" id="ARBA00023155"/>
    </source>
</evidence>
<evidence type="ECO:0000256" key="2">
    <source>
        <dbReference type="ARBA" id="ARBA00022723"/>
    </source>
</evidence>
<dbReference type="Proteomes" id="UP001454036">
    <property type="component" value="Unassembled WGS sequence"/>
</dbReference>
<dbReference type="Pfam" id="PF04770">
    <property type="entry name" value="ZF-HD_dimer"/>
    <property type="match status" value="1"/>
</dbReference>
<evidence type="ECO:0000256" key="5">
    <source>
        <dbReference type="ARBA" id="ARBA00023015"/>
    </source>
</evidence>
<dbReference type="GO" id="GO:0008270">
    <property type="term" value="F:zinc ion binding"/>
    <property type="evidence" value="ECO:0007669"/>
    <property type="project" value="UniProtKB-KW"/>
</dbReference>
<evidence type="ECO:0000313" key="13">
    <source>
        <dbReference type="Proteomes" id="UP001454036"/>
    </source>
</evidence>